<gene>
    <name evidence="3" type="ORF">H9746_09630</name>
</gene>
<dbReference type="Proteomes" id="UP000886808">
    <property type="component" value="Unassembled WGS sequence"/>
</dbReference>
<dbReference type="InterPro" id="IPR010982">
    <property type="entry name" value="Lambda_DNA-bd_dom_sf"/>
</dbReference>
<dbReference type="Pfam" id="PF01381">
    <property type="entry name" value="HTH_3"/>
    <property type="match status" value="1"/>
</dbReference>
<dbReference type="PANTHER" id="PTHR46797:SF1">
    <property type="entry name" value="METHYLPHOSPHONATE SYNTHASE"/>
    <property type="match status" value="1"/>
</dbReference>
<dbReference type="SMART" id="SM00530">
    <property type="entry name" value="HTH_XRE"/>
    <property type="match status" value="1"/>
</dbReference>
<dbReference type="Gene3D" id="1.10.260.40">
    <property type="entry name" value="lambda repressor-like DNA-binding domains"/>
    <property type="match status" value="1"/>
</dbReference>
<dbReference type="SUPFAM" id="SSF47413">
    <property type="entry name" value="lambda repressor-like DNA-binding domains"/>
    <property type="match status" value="1"/>
</dbReference>
<protein>
    <submittedName>
        <fullName evidence="3">Helix-turn-helix domain-containing protein</fullName>
    </submittedName>
</protein>
<comment type="caution">
    <text evidence="3">The sequence shown here is derived from an EMBL/GenBank/DDBJ whole genome shotgun (WGS) entry which is preliminary data.</text>
</comment>
<dbReference type="GO" id="GO:0005829">
    <property type="term" value="C:cytosol"/>
    <property type="evidence" value="ECO:0007669"/>
    <property type="project" value="TreeGrafter"/>
</dbReference>
<keyword evidence="1" id="KW-0238">DNA-binding</keyword>
<dbReference type="GO" id="GO:0003677">
    <property type="term" value="F:DNA binding"/>
    <property type="evidence" value="ECO:0007669"/>
    <property type="project" value="UniProtKB-KW"/>
</dbReference>
<name>A0A9D1PJ48_9FIRM</name>
<organism evidence="3 4">
    <name type="scientific">Candidatus Butyricicoccus avistercoris</name>
    <dbReference type="NCBI Taxonomy" id="2838518"/>
    <lineage>
        <taxon>Bacteria</taxon>
        <taxon>Bacillati</taxon>
        <taxon>Bacillota</taxon>
        <taxon>Clostridia</taxon>
        <taxon>Eubacteriales</taxon>
        <taxon>Butyricicoccaceae</taxon>
        <taxon>Butyricicoccus</taxon>
    </lineage>
</organism>
<dbReference type="AlphaFoldDB" id="A0A9D1PJ48"/>
<proteinExistence type="predicted"/>
<reference evidence="3" key="2">
    <citation type="submission" date="2021-04" db="EMBL/GenBank/DDBJ databases">
        <authorList>
            <person name="Gilroy R."/>
        </authorList>
    </citation>
    <scope>NUCLEOTIDE SEQUENCE</scope>
    <source>
        <strain evidence="3">CHK193-4272</strain>
    </source>
</reference>
<sequence length="110" mass="12445">MYNEINVGERIKYFRTKNGLSQENLALQAEINPAFLGHLERGLKNPTIKTLEKITHALGISLAEFFEPNTEITDEKQAALTHIYNQIKGLPLESVNKISIILQNVLTLEK</sequence>
<evidence type="ECO:0000259" key="2">
    <source>
        <dbReference type="PROSITE" id="PS50943"/>
    </source>
</evidence>
<evidence type="ECO:0000256" key="1">
    <source>
        <dbReference type="ARBA" id="ARBA00023125"/>
    </source>
</evidence>
<evidence type="ECO:0000313" key="4">
    <source>
        <dbReference type="Proteomes" id="UP000886808"/>
    </source>
</evidence>
<dbReference type="InterPro" id="IPR001387">
    <property type="entry name" value="Cro/C1-type_HTH"/>
</dbReference>
<dbReference type="CDD" id="cd00093">
    <property type="entry name" value="HTH_XRE"/>
    <property type="match status" value="1"/>
</dbReference>
<feature type="domain" description="HTH cro/C1-type" evidence="2">
    <location>
        <begin position="11"/>
        <end position="65"/>
    </location>
</feature>
<dbReference type="EMBL" id="DXIE01000057">
    <property type="protein sequence ID" value="HIV63078.1"/>
    <property type="molecule type" value="Genomic_DNA"/>
</dbReference>
<dbReference type="InterPro" id="IPR050807">
    <property type="entry name" value="TransReg_Diox_bact_type"/>
</dbReference>
<reference evidence="3" key="1">
    <citation type="journal article" date="2021" name="PeerJ">
        <title>Extensive microbial diversity within the chicken gut microbiome revealed by metagenomics and culture.</title>
        <authorList>
            <person name="Gilroy R."/>
            <person name="Ravi A."/>
            <person name="Getino M."/>
            <person name="Pursley I."/>
            <person name="Horton D.L."/>
            <person name="Alikhan N.F."/>
            <person name="Baker D."/>
            <person name="Gharbi K."/>
            <person name="Hall N."/>
            <person name="Watson M."/>
            <person name="Adriaenssens E.M."/>
            <person name="Foster-Nyarko E."/>
            <person name="Jarju S."/>
            <person name="Secka A."/>
            <person name="Antonio M."/>
            <person name="Oren A."/>
            <person name="Chaudhuri R.R."/>
            <person name="La Ragione R."/>
            <person name="Hildebrand F."/>
            <person name="Pallen M.J."/>
        </authorList>
    </citation>
    <scope>NUCLEOTIDE SEQUENCE</scope>
    <source>
        <strain evidence="3">CHK193-4272</strain>
    </source>
</reference>
<evidence type="ECO:0000313" key="3">
    <source>
        <dbReference type="EMBL" id="HIV63078.1"/>
    </source>
</evidence>
<dbReference type="PANTHER" id="PTHR46797">
    <property type="entry name" value="HTH-TYPE TRANSCRIPTIONAL REGULATOR"/>
    <property type="match status" value="1"/>
</dbReference>
<dbReference type="PROSITE" id="PS50943">
    <property type="entry name" value="HTH_CROC1"/>
    <property type="match status" value="1"/>
</dbReference>
<accession>A0A9D1PJ48</accession>
<dbReference type="GO" id="GO:0003700">
    <property type="term" value="F:DNA-binding transcription factor activity"/>
    <property type="evidence" value="ECO:0007669"/>
    <property type="project" value="TreeGrafter"/>
</dbReference>